<evidence type="ECO:0000313" key="2">
    <source>
        <dbReference type="Proteomes" id="UP000011529"/>
    </source>
</evidence>
<reference evidence="1" key="1">
    <citation type="submission" date="2012-11" db="EMBL/GenBank/DDBJ databases">
        <title>Permanent draft genomes of Rhodopirellula europaea strain SH398 and 6C.</title>
        <authorList>
            <person name="Richter M."/>
            <person name="Richter-Heitmann T."/>
            <person name="Frank C."/>
            <person name="Harder J."/>
            <person name="Glockner F.O."/>
        </authorList>
    </citation>
    <scope>NUCLEOTIDE SEQUENCE</scope>
    <source>
        <strain evidence="1">6C</strain>
    </source>
</reference>
<protein>
    <submittedName>
        <fullName evidence="1">Uncharacterized protein</fullName>
    </submittedName>
</protein>
<accession>M2A6K5</accession>
<dbReference type="EMBL" id="ANMO01000120">
    <property type="protein sequence ID" value="EMB16451.1"/>
    <property type="molecule type" value="Genomic_DNA"/>
</dbReference>
<organism evidence="1 2">
    <name type="scientific">Rhodopirellula europaea 6C</name>
    <dbReference type="NCBI Taxonomy" id="1263867"/>
    <lineage>
        <taxon>Bacteria</taxon>
        <taxon>Pseudomonadati</taxon>
        <taxon>Planctomycetota</taxon>
        <taxon>Planctomycetia</taxon>
        <taxon>Pirellulales</taxon>
        <taxon>Pirellulaceae</taxon>
        <taxon>Rhodopirellula</taxon>
    </lineage>
</organism>
<keyword evidence="2" id="KW-1185">Reference proteome</keyword>
<reference evidence="1" key="2">
    <citation type="journal article" date="2013" name="Mar. Genomics">
        <title>Expression of sulfatases in Rhodopirellula baltica and the diversity of sulfatases in the genus Rhodopirellula.</title>
        <authorList>
            <person name="Wegner C.E."/>
            <person name="Richter-Heitmann T."/>
            <person name="Klindworth A."/>
            <person name="Klockow C."/>
            <person name="Richter M."/>
            <person name="Achstetter T."/>
            <person name="Glockner F.O."/>
            <person name="Harder J."/>
        </authorList>
    </citation>
    <scope>NUCLEOTIDE SEQUENCE [LARGE SCALE GENOMIC DNA]</scope>
    <source>
        <strain evidence="1">6C</strain>
    </source>
</reference>
<name>M2A6K5_9BACT</name>
<dbReference type="PATRIC" id="fig|1263867.3.peg.3011"/>
<sequence length="43" mass="5027">MIKSAKEEVHPELRWCAENTSIKYYRTTLLTSNKRRSRIASSA</sequence>
<gene>
    <name evidence="1" type="ORF">RE6C_02816</name>
</gene>
<dbReference type="Proteomes" id="UP000011529">
    <property type="component" value="Unassembled WGS sequence"/>
</dbReference>
<evidence type="ECO:0000313" key="1">
    <source>
        <dbReference type="EMBL" id="EMB16451.1"/>
    </source>
</evidence>
<proteinExistence type="predicted"/>
<dbReference type="AlphaFoldDB" id="M2A6K5"/>
<comment type="caution">
    <text evidence="1">The sequence shown here is derived from an EMBL/GenBank/DDBJ whole genome shotgun (WGS) entry which is preliminary data.</text>
</comment>